<gene>
    <name evidence="1" type="primary">GIN1_1</name>
    <name evidence="1" type="ORF">DSO57_1000218</name>
</gene>
<organism evidence="1 2">
    <name type="scientific">Entomophthora muscae</name>
    <dbReference type="NCBI Taxonomy" id="34485"/>
    <lineage>
        <taxon>Eukaryota</taxon>
        <taxon>Fungi</taxon>
        <taxon>Fungi incertae sedis</taxon>
        <taxon>Zoopagomycota</taxon>
        <taxon>Entomophthoromycotina</taxon>
        <taxon>Entomophthoromycetes</taxon>
        <taxon>Entomophthorales</taxon>
        <taxon>Entomophthoraceae</taxon>
        <taxon>Entomophthora</taxon>
    </lineage>
</organism>
<comment type="caution">
    <text evidence="1">The sequence shown here is derived from an EMBL/GenBank/DDBJ whole genome shotgun (WGS) entry which is preliminary data.</text>
</comment>
<protein>
    <submittedName>
        <fullName evidence="1">Gypsy retrotransposon integrase-like protein 1</fullName>
    </submittedName>
</protein>
<proteinExistence type="predicted"/>
<dbReference type="Proteomes" id="UP001165960">
    <property type="component" value="Unassembled WGS sequence"/>
</dbReference>
<reference evidence="1" key="1">
    <citation type="submission" date="2022-04" db="EMBL/GenBank/DDBJ databases">
        <title>Genome of the entomopathogenic fungus Entomophthora muscae.</title>
        <authorList>
            <person name="Elya C."/>
            <person name="Lovett B.R."/>
            <person name="Lee E."/>
            <person name="Macias A.M."/>
            <person name="Hajek A.E."/>
            <person name="De Bivort B.L."/>
            <person name="Kasson M.T."/>
            <person name="De Fine Licht H.H."/>
            <person name="Stajich J.E."/>
        </authorList>
    </citation>
    <scope>NUCLEOTIDE SEQUENCE</scope>
    <source>
        <strain evidence="1">Berkeley</strain>
    </source>
</reference>
<keyword evidence="2" id="KW-1185">Reference proteome</keyword>
<accession>A0ACC2U8Q8</accession>
<dbReference type="EMBL" id="QTSX02001421">
    <property type="protein sequence ID" value="KAJ9082916.1"/>
    <property type="molecule type" value="Genomic_DNA"/>
</dbReference>
<evidence type="ECO:0000313" key="2">
    <source>
        <dbReference type="Proteomes" id="UP001165960"/>
    </source>
</evidence>
<evidence type="ECO:0000313" key="1">
    <source>
        <dbReference type="EMBL" id="KAJ9082916.1"/>
    </source>
</evidence>
<sequence>MMIFTEVQAKSSKKAARRTRGPNPRGPRPQVCDRCYVRKIRCDKNLPNCTTCTKFGVACSYNRNGFMEPVIYFPNSNASLNHSNGQEAQSQSKELYGDKLISFSKINLCSVGFKEKLFDNIVRSSLFSEVQQKAFISSDGQCIYMGRSMATFYYTSNSHLFSKEYIGEDNSNSVFKPMSLPAEKSLSGMSVPITSSLVHQLVELYFAYLNSMYPIVHPPSFFRLLKANDTSADFLALLNAVCLSGTSYYPNRTVARIVAQNFSDRLMQQMKKIYLRPSLFAIQACTIASYHINLSESDRVIDGAWFFLGLAQRMSYQLGFQVDCLDLPLTIRRTRLRVWWVLGCADTVLSYCFGRPIQLNATEYSTLPSFDQILTTSISFVATDVILAKQMLQLSSTSTAEYFISFCDIMRLMRRLAMQKGNQASTQKVREQQGFSLLSILNPENNDSSSSHGSSPERESDNSNLRTYREIEKSAFKIYARRISSDPNFYIAENATLLQGHLMISFISILIDCNKPFIDVTKKDLNKDEEILEFFSGPPRLTVEEYSSKHPLLKLAWVARLVVRLIQKFGENFLLPAPPLTWYVILQAIFALLVVLDRIGPAHSISPTVASLVKDLDVHLSRHSNRWALLKDMYAISSPLVNRYLTRFSRNLA</sequence>
<name>A0ACC2U8Q8_9FUNG</name>